<dbReference type="Gene3D" id="2.30.110.10">
    <property type="entry name" value="Electron Transport, Fmn-binding Protein, Chain A"/>
    <property type="match status" value="1"/>
</dbReference>
<protein>
    <submittedName>
        <fullName evidence="5">Flavin reductase</fullName>
    </submittedName>
</protein>
<dbReference type="RefSeq" id="WP_008832459.1">
    <property type="nucleotide sequence ID" value="NZ_JFYZ01000010.1"/>
</dbReference>
<sequence length="193" mass="21473">MATSPLLAAERFESIPASRARQFLEPGPVVLLTTRHAGNDNVMTVGWHQVLERTPSMISCIVSRGCRSFDMLCASGQCVLNVPTGDMLDAVVRVGNSSGEEIDKFAAFGLERAEAQDVDAPVLPQCHAQLECRLRDDRAIERYNLFILEVTHISARPAPKQPEYLHYVGDGVFMLSGKRVSRRRLFRPEMLGF</sequence>
<dbReference type="InterPro" id="IPR002563">
    <property type="entry name" value="Flavin_Rdtase-like_dom"/>
</dbReference>
<dbReference type="InterPro" id="IPR012349">
    <property type="entry name" value="Split_barrel_FMN-bd"/>
</dbReference>
<reference evidence="5 6" key="1">
    <citation type="submission" date="2014-03" db="EMBL/GenBank/DDBJ databases">
        <title>Whole genome sequence of Novosphingobium resinovorum KF1.</title>
        <authorList>
            <person name="Gan H.M."/>
            <person name="Gan H.Y."/>
            <person name="Chew T.H."/>
            <person name="Savka M.A."/>
        </authorList>
    </citation>
    <scope>NUCLEOTIDE SEQUENCE [LARGE SCALE GENOMIC DNA]</scope>
    <source>
        <strain evidence="5 6">KF1</strain>
    </source>
</reference>
<comment type="caution">
    <text evidence="5">The sequence shown here is derived from an EMBL/GenBank/DDBJ whole genome shotgun (WGS) entry which is preliminary data.</text>
</comment>
<dbReference type="PATRIC" id="fig|158500.4.peg.2258"/>
<organism evidence="5 6">
    <name type="scientific">Novosphingobium resinovorum</name>
    <dbReference type="NCBI Taxonomy" id="158500"/>
    <lineage>
        <taxon>Bacteria</taxon>
        <taxon>Pseudomonadati</taxon>
        <taxon>Pseudomonadota</taxon>
        <taxon>Alphaproteobacteria</taxon>
        <taxon>Sphingomonadales</taxon>
        <taxon>Sphingomonadaceae</taxon>
        <taxon>Novosphingobium</taxon>
    </lineage>
</organism>
<evidence type="ECO:0000313" key="5">
    <source>
        <dbReference type="EMBL" id="EZP82194.1"/>
    </source>
</evidence>
<gene>
    <name evidence="5" type="ORF">BV97_02217</name>
</gene>
<dbReference type="GO" id="GO:0016646">
    <property type="term" value="F:oxidoreductase activity, acting on the CH-NH group of donors, NAD or NADP as acceptor"/>
    <property type="evidence" value="ECO:0007669"/>
    <property type="project" value="UniProtKB-ARBA"/>
</dbReference>
<dbReference type="STRING" id="158500.BES08_13055"/>
<dbReference type="AlphaFoldDB" id="A0A031JZ38"/>
<dbReference type="PANTHER" id="PTHR43567">
    <property type="entry name" value="FLAVOREDOXIN-RELATED-RELATED"/>
    <property type="match status" value="1"/>
</dbReference>
<dbReference type="PANTHER" id="PTHR43567:SF1">
    <property type="entry name" value="FLAVOREDOXIN"/>
    <property type="match status" value="1"/>
</dbReference>
<dbReference type="EMBL" id="JFYZ01000010">
    <property type="protein sequence ID" value="EZP82194.1"/>
    <property type="molecule type" value="Genomic_DNA"/>
</dbReference>
<evidence type="ECO:0000313" key="6">
    <source>
        <dbReference type="Proteomes" id="UP000024329"/>
    </source>
</evidence>
<dbReference type="Pfam" id="PF01613">
    <property type="entry name" value="Flavin_Reduct"/>
    <property type="match status" value="1"/>
</dbReference>
<dbReference type="SUPFAM" id="SSF50475">
    <property type="entry name" value="FMN-binding split barrel"/>
    <property type="match status" value="1"/>
</dbReference>
<dbReference type="eggNOG" id="COG1853">
    <property type="taxonomic scope" value="Bacteria"/>
</dbReference>
<dbReference type="SMART" id="SM00903">
    <property type="entry name" value="Flavin_Reduct"/>
    <property type="match status" value="1"/>
</dbReference>
<evidence type="ECO:0000259" key="4">
    <source>
        <dbReference type="SMART" id="SM00903"/>
    </source>
</evidence>
<comment type="similarity">
    <text evidence="3">Belongs to the flavoredoxin family.</text>
</comment>
<dbReference type="InterPro" id="IPR052174">
    <property type="entry name" value="Flavoredoxin"/>
</dbReference>
<dbReference type="GO" id="GO:0010181">
    <property type="term" value="F:FMN binding"/>
    <property type="evidence" value="ECO:0007669"/>
    <property type="project" value="InterPro"/>
</dbReference>
<evidence type="ECO:0000256" key="3">
    <source>
        <dbReference type="ARBA" id="ARBA00038054"/>
    </source>
</evidence>
<evidence type="ECO:0000256" key="2">
    <source>
        <dbReference type="ARBA" id="ARBA00022630"/>
    </source>
</evidence>
<keyword evidence="2" id="KW-0285">Flavoprotein</keyword>
<dbReference type="Proteomes" id="UP000024329">
    <property type="component" value="Unassembled WGS sequence"/>
</dbReference>
<proteinExistence type="inferred from homology"/>
<comment type="cofactor">
    <cofactor evidence="1">
        <name>FMN</name>
        <dbReference type="ChEBI" id="CHEBI:58210"/>
    </cofactor>
</comment>
<feature type="domain" description="Flavin reductase like" evidence="4">
    <location>
        <begin position="23"/>
        <end position="174"/>
    </location>
</feature>
<accession>A0A031JZ38</accession>
<name>A0A031JZ38_9SPHN</name>
<evidence type="ECO:0000256" key="1">
    <source>
        <dbReference type="ARBA" id="ARBA00001917"/>
    </source>
</evidence>